<proteinExistence type="predicted"/>
<dbReference type="AlphaFoldDB" id="A0A8X6F4U8"/>
<dbReference type="InterPro" id="IPR000488">
    <property type="entry name" value="Death_dom"/>
</dbReference>
<keyword evidence="3" id="KW-1185">Reference proteome</keyword>
<evidence type="ECO:0000313" key="2">
    <source>
        <dbReference type="EMBL" id="GFQ71215.1"/>
    </source>
</evidence>
<sequence length="112" mass="12895">MAVNIVYVDELPYSSRGELCRVLDLSEEWEELGGYHMGFDVQTLAIIRRANLRGASPTSQLLNKFSERNGTIRHLFIMLARMDHQRAMFVLKPYVEERYHPLLRLGGIMQGG</sequence>
<evidence type="ECO:0000259" key="1">
    <source>
        <dbReference type="Pfam" id="PF00531"/>
    </source>
</evidence>
<gene>
    <name evidence="2" type="primary">NCL1_55075</name>
    <name evidence="2" type="ORF">TNCT_292581</name>
</gene>
<protein>
    <submittedName>
        <fullName evidence="2">Death domain-containing protein</fullName>
    </submittedName>
</protein>
<dbReference type="Proteomes" id="UP000887116">
    <property type="component" value="Unassembled WGS sequence"/>
</dbReference>
<name>A0A8X6F4U8_TRICU</name>
<accession>A0A8X6F4U8</accession>
<dbReference type="InterPro" id="IPR011029">
    <property type="entry name" value="DEATH-like_dom_sf"/>
</dbReference>
<dbReference type="Gene3D" id="1.10.533.10">
    <property type="entry name" value="Death Domain, Fas"/>
    <property type="match status" value="1"/>
</dbReference>
<dbReference type="GO" id="GO:0007165">
    <property type="term" value="P:signal transduction"/>
    <property type="evidence" value="ECO:0007669"/>
    <property type="project" value="InterPro"/>
</dbReference>
<organism evidence="2 3">
    <name type="scientific">Trichonephila clavata</name>
    <name type="common">Joro spider</name>
    <name type="synonym">Nephila clavata</name>
    <dbReference type="NCBI Taxonomy" id="2740835"/>
    <lineage>
        <taxon>Eukaryota</taxon>
        <taxon>Metazoa</taxon>
        <taxon>Ecdysozoa</taxon>
        <taxon>Arthropoda</taxon>
        <taxon>Chelicerata</taxon>
        <taxon>Arachnida</taxon>
        <taxon>Araneae</taxon>
        <taxon>Araneomorphae</taxon>
        <taxon>Entelegynae</taxon>
        <taxon>Araneoidea</taxon>
        <taxon>Nephilidae</taxon>
        <taxon>Trichonephila</taxon>
    </lineage>
</organism>
<dbReference type="OrthoDB" id="4062651at2759"/>
<dbReference type="EMBL" id="BMAO01001123">
    <property type="protein sequence ID" value="GFQ71215.1"/>
    <property type="molecule type" value="Genomic_DNA"/>
</dbReference>
<dbReference type="SUPFAM" id="SSF47986">
    <property type="entry name" value="DEATH domain"/>
    <property type="match status" value="1"/>
</dbReference>
<feature type="domain" description="Death" evidence="1">
    <location>
        <begin position="18"/>
        <end position="93"/>
    </location>
</feature>
<dbReference type="Pfam" id="PF00531">
    <property type="entry name" value="Death"/>
    <property type="match status" value="1"/>
</dbReference>
<evidence type="ECO:0000313" key="3">
    <source>
        <dbReference type="Proteomes" id="UP000887116"/>
    </source>
</evidence>
<comment type="caution">
    <text evidence="2">The sequence shown here is derived from an EMBL/GenBank/DDBJ whole genome shotgun (WGS) entry which is preliminary data.</text>
</comment>
<reference evidence="2" key="1">
    <citation type="submission" date="2020-07" db="EMBL/GenBank/DDBJ databases">
        <title>Multicomponent nature underlies the extraordinary mechanical properties of spider dragline silk.</title>
        <authorList>
            <person name="Kono N."/>
            <person name="Nakamura H."/>
            <person name="Mori M."/>
            <person name="Yoshida Y."/>
            <person name="Ohtoshi R."/>
            <person name="Malay A.D."/>
            <person name="Moran D.A.P."/>
            <person name="Tomita M."/>
            <person name="Numata K."/>
            <person name="Arakawa K."/>
        </authorList>
    </citation>
    <scope>NUCLEOTIDE SEQUENCE</scope>
</reference>